<feature type="region of interest" description="Disordered" evidence="2">
    <location>
        <begin position="219"/>
        <end position="335"/>
    </location>
</feature>
<proteinExistence type="predicted"/>
<organism evidence="3">
    <name type="scientific">Amphora coffeiformis</name>
    <dbReference type="NCBI Taxonomy" id="265554"/>
    <lineage>
        <taxon>Eukaryota</taxon>
        <taxon>Sar</taxon>
        <taxon>Stramenopiles</taxon>
        <taxon>Ochrophyta</taxon>
        <taxon>Bacillariophyta</taxon>
        <taxon>Bacillariophyceae</taxon>
        <taxon>Bacillariophycidae</taxon>
        <taxon>Thalassiophysales</taxon>
        <taxon>Catenulaceae</taxon>
        <taxon>Amphora</taxon>
    </lineage>
</organism>
<feature type="coiled-coil region" evidence="1">
    <location>
        <begin position="153"/>
        <end position="180"/>
    </location>
</feature>
<gene>
    <name evidence="3" type="ORF">ACOF00016_LOCUS9118</name>
</gene>
<reference evidence="3" key="1">
    <citation type="submission" date="2021-01" db="EMBL/GenBank/DDBJ databases">
        <authorList>
            <person name="Corre E."/>
            <person name="Pelletier E."/>
            <person name="Niang G."/>
            <person name="Scheremetjew M."/>
            <person name="Finn R."/>
            <person name="Kale V."/>
            <person name="Holt S."/>
            <person name="Cochrane G."/>
            <person name="Meng A."/>
            <person name="Brown T."/>
            <person name="Cohen L."/>
        </authorList>
    </citation>
    <scope>NUCLEOTIDE SEQUENCE</scope>
    <source>
        <strain evidence="3">CCMP127</strain>
    </source>
</reference>
<dbReference type="CDD" id="cd14686">
    <property type="entry name" value="bZIP"/>
    <property type="match status" value="1"/>
</dbReference>
<evidence type="ECO:0000256" key="2">
    <source>
        <dbReference type="SAM" id="MobiDB-lite"/>
    </source>
</evidence>
<keyword evidence="1" id="KW-0175">Coiled coil</keyword>
<accession>A0A7S3L551</accession>
<name>A0A7S3L551_9STRA</name>
<feature type="compositionally biased region" description="Polar residues" evidence="2">
    <location>
        <begin position="302"/>
        <end position="316"/>
    </location>
</feature>
<feature type="compositionally biased region" description="Basic residues" evidence="2">
    <location>
        <begin position="235"/>
        <end position="249"/>
    </location>
</feature>
<dbReference type="AlphaFoldDB" id="A0A7S3L551"/>
<evidence type="ECO:0000256" key="1">
    <source>
        <dbReference type="SAM" id="Coils"/>
    </source>
</evidence>
<evidence type="ECO:0000313" key="3">
    <source>
        <dbReference type="EMBL" id="CAE0411832.1"/>
    </source>
</evidence>
<protein>
    <submittedName>
        <fullName evidence="3">Uncharacterized protein</fullName>
    </submittedName>
</protein>
<dbReference type="EMBL" id="HBIM01010983">
    <property type="protein sequence ID" value="CAE0411832.1"/>
    <property type="molecule type" value="Transcribed_RNA"/>
</dbReference>
<sequence length="335" mass="37380">MNPSPPPVPPHFQPYTMALKGQSPFTPSAANNHFPIPHPHFAPDGTHRFESHYTAFLPPTRSNIGPIHNTTATIPSSTVPTPPSVPSASIVPSVTTSHNMNFYTTSTTPSSAASVSSGRNTDTMTQHLQHVNMQLTDKVRQWEAWYMTMCQDLEARRARVQDLESQVQELQRQKAVLSARVTRWQRWAKKVNHKAAVLQKYNTNHHQQEESDEDTLLPRLQANPSNDHHDQKSKVTIKLHPRPFKKRRFQGNNALDEESNTDSSSPPSSSSLRVYGKARDPKKSPRPILKVRTLEASRAATVPTTRCSTPQENLATQPAPITPSEDEAPRPSVAL</sequence>